<dbReference type="SMART" id="SM00369">
    <property type="entry name" value="LRR_TYP"/>
    <property type="match status" value="3"/>
</dbReference>
<reference evidence="5" key="1">
    <citation type="submission" date="2019-11" db="EMBL/GenBank/DDBJ databases">
        <title>Isolation and characterization of two novel species in the genus Thiomicrorhabdus.</title>
        <authorList>
            <person name="Mochizuki J."/>
            <person name="Kojima H."/>
            <person name="Fukui M."/>
        </authorList>
    </citation>
    <scope>NUCLEOTIDE SEQUENCE [LARGE SCALE GENOMIC DNA]</scope>
    <source>
        <strain evidence="5">aks77</strain>
    </source>
</reference>
<evidence type="ECO:0000259" key="3">
    <source>
        <dbReference type="PROSITE" id="PS50011"/>
    </source>
</evidence>
<dbReference type="Pfam" id="PF13855">
    <property type="entry name" value="LRR_8"/>
    <property type="match status" value="1"/>
</dbReference>
<dbReference type="Pfam" id="PF00560">
    <property type="entry name" value="LRR_1"/>
    <property type="match status" value="1"/>
</dbReference>
<dbReference type="PANTHER" id="PTHR48051:SF1">
    <property type="entry name" value="RAS SUPPRESSOR PROTEIN 1"/>
    <property type="match status" value="1"/>
</dbReference>
<dbReference type="PROSITE" id="PS50011">
    <property type="entry name" value="PROTEIN_KINASE_DOM"/>
    <property type="match status" value="1"/>
</dbReference>
<keyword evidence="4" id="KW-0418">Kinase</keyword>
<dbReference type="PROSITE" id="PS51450">
    <property type="entry name" value="LRR"/>
    <property type="match status" value="2"/>
</dbReference>
<organism evidence="4 5">
    <name type="scientific">Thiosulfatimonas sediminis</name>
    <dbReference type="NCBI Taxonomy" id="2675054"/>
    <lineage>
        <taxon>Bacteria</taxon>
        <taxon>Pseudomonadati</taxon>
        <taxon>Pseudomonadota</taxon>
        <taxon>Gammaproteobacteria</taxon>
        <taxon>Thiotrichales</taxon>
        <taxon>Piscirickettsiaceae</taxon>
        <taxon>Thiosulfatimonas</taxon>
    </lineage>
</organism>
<keyword evidence="2" id="KW-0677">Repeat</keyword>
<keyword evidence="4" id="KW-0723">Serine/threonine-protein kinase</keyword>
<dbReference type="InterPro" id="IPR011009">
    <property type="entry name" value="Kinase-like_dom_sf"/>
</dbReference>
<sequence length="427" mass="47931">MSTLAQLQSGALHGASRIQISDNLTEFPAELYQHVNTLEILDLSNNQLSELPPDLHSFKKLKIVFCSLNPFKELPTVLRQCENLEMIGFKSCQIETVSEQALPPKLRWLILTDNHISQLPDCFDKTPNLQKLALACNQLTALPESLAQCSRLELIRVSANRLAEFPVVLTKMPSLAWCAYAGNPFCEVDAQDSVDDELLLSELQAFELKELLGEGASGHIFLAEELHSGTEKAVKIFKGDVTSDGYPEDEMRACITAGSHPNLVKVEAKIHAEKLGLVMELIPSHYQNLGLPPSLQSCTRDQFAEAFRLSQTMLIHLLQQAISALNHLHQQGLVHGDFYAHNVLIDEAGHLLLGDFGAASHMDCLTDQQTQAMLRIEKRALAHFIEDLWQQTDVDSECEQQFHEWHQQLLNDQIELVELLLEMDEMK</sequence>
<evidence type="ECO:0000313" key="5">
    <source>
        <dbReference type="Proteomes" id="UP000501726"/>
    </source>
</evidence>
<dbReference type="Pfam" id="PF00069">
    <property type="entry name" value="Pkinase"/>
    <property type="match status" value="1"/>
</dbReference>
<dbReference type="InterPro" id="IPR001611">
    <property type="entry name" value="Leu-rich_rpt"/>
</dbReference>
<evidence type="ECO:0000256" key="1">
    <source>
        <dbReference type="ARBA" id="ARBA00022614"/>
    </source>
</evidence>
<dbReference type="SMART" id="SM00364">
    <property type="entry name" value="LRR_BAC"/>
    <property type="match status" value="4"/>
</dbReference>
<dbReference type="SUPFAM" id="SSF52058">
    <property type="entry name" value="L domain-like"/>
    <property type="match status" value="1"/>
</dbReference>
<dbReference type="SUPFAM" id="SSF56112">
    <property type="entry name" value="Protein kinase-like (PK-like)"/>
    <property type="match status" value="1"/>
</dbReference>
<evidence type="ECO:0000256" key="2">
    <source>
        <dbReference type="ARBA" id="ARBA00022737"/>
    </source>
</evidence>
<dbReference type="RefSeq" id="WP_173269598.1">
    <property type="nucleotide sequence ID" value="NZ_AP021889.1"/>
</dbReference>
<dbReference type="GO" id="GO:0005737">
    <property type="term" value="C:cytoplasm"/>
    <property type="evidence" value="ECO:0007669"/>
    <property type="project" value="TreeGrafter"/>
</dbReference>
<dbReference type="Proteomes" id="UP000501726">
    <property type="component" value="Chromosome"/>
</dbReference>
<dbReference type="GO" id="GO:0004674">
    <property type="term" value="F:protein serine/threonine kinase activity"/>
    <property type="evidence" value="ECO:0007669"/>
    <property type="project" value="UniProtKB-KW"/>
</dbReference>
<dbReference type="InterPro" id="IPR003591">
    <property type="entry name" value="Leu-rich_rpt_typical-subtyp"/>
</dbReference>
<dbReference type="InterPro" id="IPR032675">
    <property type="entry name" value="LRR_dom_sf"/>
</dbReference>
<dbReference type="KEGG" id="tse:THMIRHAS_02260"/>
<evidence type="ECO:0000313" key="4">
    <source>
        <dbReference type="EMBL" id="BBP44853.1"/>
    </source>
</evidence>
<keyword evidence="5" id="KW-1185">Reference proteome</keyword>
<dbReference type="Gene3D" id="1.10.510.10">
    <property type="entry name" value="Transferase(Phosphotransferase) domain 1"/>
    <property type="match status" value="1"/>
</dbReference>
<protein>
    <submittedName>
        <fullName evidence="4">Serine/threonine protein kinase</fullName>
    </submittedName>
</protein>
<accession>A0A6F8PRU8</accession>
<keyword evidence="4" id="KW-0808">Transferase</keyword>
<gene>
    <name evidence="4" type="ORF">THMIRHAS_02260</name>
</gene>
<dbReference type="InterPro" id="IPR000719">
    <property type="entry name" value="Prot_kinase_dom"/>
</dbReference>
<keyword evidence="1" id="KW-0433">Leucine-rich repeat</keyword>
<dbReference type="GO" id="GO:0005524">
    <property type="term" value="F:ATP binding"/>
    <property type="evidence" value="ECO:0007669"/>
    <property type="project" value="InterPro"/>
</dbReference>
<name>A0A6F8PRU8_9GAMM</name>
<feature type="domain" description="Protein kinase" evidence="3">
    <location>
        <begin position="206"/>
        <end position="427"/>
    </location>
</feature>
<dbReference type="PANTHER" id="PTHR48051">
    <property type="match status" value="1"/>
</dbReference>
<proteinExistence type="predicted"/>
<dbReference type="Gene3D" id="3.80.10.10">
    <property type="entry name" value="Ribonuclease Inhibitor"/>
    <property type="match status" value="1"/>
</dbReference>
<dbReference type="AlphaFoldDB" id="A0A6F8PRU8"/>
<dbReference type="EMBL" id="AP021889">
    <property type="protein sequence ID" value="BBP44853.1"/>
    <property type="molecule type" value="Genomic_DNA"/>
</dbReference>
<dbReference type="InterPro" id="IPR050216">
    <property type="entry name" value="LRR_domain-containing"/>
</dbReference>